<dbReference type="Proteomes" id="UP000034917">
    <property type="component" value="Unassembled WGS sequence"/>
</dbReference>
<protein>
    <submittedName>
        <fullName evidence="1">Haloacid dehalogenase</fullName>
    </submittedName>
</protein>
<dbReference type="Gene3D" id="3.40.50.1000">
    <property type="entry name" value="HAD superfamily/HAD-like"/>
    <property type="match status" value="1"/>
</dbReference>
<dbReference type="InterPro" id="IPR036412">
    <property type="entry name" value="HAD-like_sf"/>
</dbReference>
<evidence type="ECO:0000313" key="1">
    <source>
        <dbReference type="EMBL" id="KKQ26524.1"/>
    </source>
</evidence>
<dbReference type="NCBIfam" id="TIGR01549">
    <property type="entry name" value="HAD-SF-IA-v1"/>
    <property type="match status" value="1"/>
</dbReference>
<dbReference type="NCBIfam" id="TIGR01509">
    <property type="entry name" value="HAD-SF-IA-v3"/>
    <property type="match status" value="1"/>
</dbReference>
<dbReference type="SFLD" id="SFLDS00003">
    <property type="entry name" value="Haloacid_Dehalogenase"/>
    <property type="match status" value="1"/>
</dbReference>
<gene>
    <name evidence="1" type="ORF">US40_C0002G0058</name>
</gene>
<accession>A0A0G0IQQ7</accession>
<dbReference type="AlphaFoldDB" id="A0A0G0IQQ7"/>
<dbReference type="InterPro" id="IPR006439">
    <property type="entry name" value="HAD-SF_hydro_IA"/>
</dbReference>
<dbReference type="SUPFAM" id="SSF56784">
    <property type="entry name" value="HAD-like"/>
    <property type="match status" value="1"/>
</dbReference>
<dbReference type="InterPro" id="IPR023198">
    <property type="entry name" value="PGP-like_dom2"/>
</dbReference>
<dbReference type="InterPro" id="IPR041492">
    <property type="entry name" value="HAD_2"/>
</dbReference>
<proteinExistence type="predicted"/>
<dbReference type="PRINTS" id="PR00413">
    <property type="entry name" value="HADHALOGNASE"/>
</dbReference>
<dbReference type="EMBL" id="LBSV01000002">
    <property type="protein sequence ID" value="KKQ26524.1"/>
    <property type="molecule type" value="Genomic_DNA"/>
</dbReference>
<reference evidence="1 2" key="1">
    <citation type="journal article" date="2015" name="Nature">
        <title>rRNA introns, odd ribosomes, and small enigmatic genomes across a large radiation of phyla.</title>
        <authorList>
            <person name="Brown C.T."/>
            <person name="Hug L.A."/>
            <person name="Thomas B.C."/>
            <person name="Sharon I."/>
            <person name="Castelle C.J."/>
            <person name="Singh A."/>
            <person name="Wilkins M.J."/>
            <person name="Williams K.H."/>
            <person name="Banfield J.F."/>
        </authorList>
    </citation>
    <scope>NUCLEOTIDE SEQUENCE [LARGE SCALE GENOMIC DNA]</scope>
</reference>
<dbReference type="PANTHER" id="PTHR43611:SF3">
    <property type="entry name" value="FLAVIN MONONUCLEOTIDE HYDROLASE 1, CHLOROPLATIC"/>
    <property type="match status" value="1"/>
</dbReference>
<dbReference type="Gene3D" id="1.10.150.240">
    <property type="entry name" value="Putative phosphatase, domain 2"/>
    <property type="match status" value="1"/>
</dbReference>
<name>A0A0G0IQQ7_9BACT</name>
<sequence>MKKIKFIYFDIGGVMNDWSDSFRTVTSKFKINFEEFNKLWSGKIWDDITRGKISPQDVWKLAIKKFGLKNADNYNFVESWMGDYRPRLEVHELARQLSKKYKIGLISNLYKGMMPRLIEKGMVTDIKYSVVVLSYEVGFRKPEREIYKLATNLVGVKEEEILLIDDRKDFIEGAKKSGWQTFWFGEKNVKESVFKLSKLLL</sequence>
<dbReference type="SFLD" id="SFLDG01129">
    <property type="entry name" value="C1.5:_HAD__Beta-PGM__Phosphata"/>
    <property type="match status" value="1"/>
</dbReference>
<comment type="caution">
    <text evidence="1">The sequence shown here is derived from an EMBL/GenBank/DDBJ whole genome shotgun (WGS) entry which is preliminary data.</text>
</comment>
<dbReference type="InterPro" id="IPR023214">
    <property type="entry name" value="HAD_sf"/>
</dbReference>
<dbReference type="Pfam" id="PF13419">
    <property type="entry name" value="HAD_2"/>
    <property type="match status" value="1"/>
</dbReference>
<organism evidence="1 2">
    <name type="scientific">Candidatus Roizmanbacteria bacterium GW2011_GWC2_37_13</name>
    <dbReference type="NCBI Taxonomy" id="1618486"/>
    <lineage>
        <taxon>Bacteria</taxon>
        <taxon>Candidatus Roizmaniibacteriota</taxon>
    </lineage>
</organism>
<evidence type="ECO:0000313" key="2">
    <source>
        <dbReference type="Proteomes" id="UP000034917"/>
    </source>
</evidence>
<dbReference type="PANTHER" id="PTHR43611">
    <property type="entry name" value="ALPHA-D-GLUCOSE 1-PHOSPHATE PHOSPHATASE"/>
    <property type="match status" value="1"/>
</dbReference>